<dbReference type="EMBL" id="JAPMLD010000002">
    <property type="protein sequence ID" value="MDW4823790.1"/>
    <property type="molecule type" value="Genomic_DNA"/>
</dbReference>
<keyword evidence="2 4" id="KW-0378">Hydrolase</keyword>
<dbReference type="NCBIfam" id="TIGR00666">
    <property type="entry name" value="PBP4"/>
    <property type="match status" value="1"/>
</dbReference>
<evidence type="ECO:0000256" key="1">
    <source>
        <dbReference type="ARBA" id="ARBA00006096"/>
    </source>
</evidence>
<dbReference type="PANTHER" id="PTHR30023">
    <property type="entry name" value="D-ALANYL-D-ALANINE CARBOXYPEPTIDASE"/>
    <property type="match status" value="1"/>
</dbReference>
<dbReference type="EC" id="3.4.16.4" evidence="4"/>
<gene>
    <name evidence="4" type="primary">dacB</name>
    <name evidence="4" type="ORF">OS133_08810</name>
    <name evidence="5" type="ORF">OS134_06900</name>
</gene>
<dbReference type="InterPro" id="IPR012338">
    <property type="entry name" value="Beta-lactam/transpept-like"/>
</dbReference>
<keyword evidence="4" id="KW-0645">Protease</keyword>
<comment type="similarity">
    <text evidence="1">Belongs to the peptidase S13 family.</text>
</comment>
<evidence type="ECO:0000313" key="4">
    <source>
        <dbReference type="EMBL" id="MDR8523774.1"/>
    </source>
</evidence>
<keyword evidence="7" id="KW-1185">Reference proteome</keyword>
<dbReference type="GO" id="GO:0009002">
    <property type="term" value="F:serine-type D-Ala-D-Ala carboxypeptidase activity"/>
    <property type="evidence" value="ECO:0007669"/>
    <property type="project" value="UniProtKB-EC"/>
</dbReference>
<evidence type="ECO:0000313" key="5">
    <source>
        <dbReference type="EMBL" id="MDW4823790.1"/>
    </source>
</evidence>
<dbReference type="Proteomes" id="UP001271263">
    <property type="component" value="Unassembled WGS sequence"/>
</dbReference>
<accession>A0AAW8NPQ1</accession>
<proteinExistence type="inferred from homology"/>
<dbReference type="PANTHER" id="PTHR30023:SF0">
    <property type="entry name" value="PENICILLIN-SENSITIVE CARBOXYPEPTIDASE A"/>
    <property type="match status" value="1"/>
</dbReference>
<keyword evidence="3" id="KW-0732">Signal</keyword>
<dbReference type="Proteomes" id="UP001259340">
    <property type="component" value="Unassembled WGS sequence"/>
</dbReference>
<feature type="chain" id="PRO_5043667486" evidence="3">
    <location>
        <begin position="26"/>
        <end position="470"/>
    </location>
</feature>
<keyword evidence="4" id="KW-0121">Carboxypeptidase</keyword>
<dbReference type="RefSeq" id="WP_310654629.1">
    <property type="nucleotide sequence ID" value="NZ_JAPMLA010000001.1"/>
</dbReference>
<dbReference type="GO" id="GO:0000270">
    <property type="term" value="P:peptidoglycan metabolic process"/>
    <property type="evidence" value="ECO:0007669"/>
    <property type="project" value="TreeGrafter"/>
</dbReference>
<dbReference type="Gene3D" id="3.40.710.10">
    <property type="entry name" value="DD-peptidase/beta-lactamase superfamily"/>
    <property type="match status" value="1"/>
</dbReference>
<feature type="signal peptide" evidence="3">
    <location>
        <begin position="1"/>
        <end position="25"/>
    </location>
</feature>
<sequence length="470" mass="51395">MGTRFISLPILSTLIAIGFTGSLKADDNLANIIENVKPNTSQTAVIIAQDKHSHFKQNAQQLFTPASTMKLLTAVAATKALGTDYRFSTQVDSYVGITNNRIKGDVFIRFDGDPTLQQADLDRLFKQLKQQGLQHIDGNVYLVGEQQENHKAPGWVWDDLGICYAAPVSRYIINNNCIKAKLEPKLADDLAKLSFDKSQPVTISSTAIFDKTTSKPFCELELQRNENNHFKLSGCFPGKKQLKLAIAISDPALYAQNIIDGLLKQNQISIKGDVLLTNKRPANTLLIAEDQSEPLSILIGSMLLHSDNLIADSLLKRIGQVTYGTTGSFSNGSKAMTRILTELGINLETANIVDGSGLSRYNLLSAQQLYQVLQLIGSDNQLNYLIELLPVAGESGTLKYRKGYNSPPLKGQILAKTGSMLGAVNLAGFIKQKETSYLPFVILENGHSPAVMDAEIAPFSVLLLQSILEK</sequence>
<dbReference type="PRINTS" id="PR00922">
    <property type="entry name" value="DADACBPTASE3"/>
</dbReference>
<dbReference type="GO" id="GO:0006508">
    <property type="term" value="P:proteolysis"/>
    <property type="evidence" value="ECO:0007669"/>
    <property type="project" value="InterPro"/>
</dbReference>
<dbReference type="Gene3D" id="3.50.80.20">
    <property type="entry name" value="D-Ala-D-Ala carboxypeptidase C, peptidase S13"/>
    <property type="match status" value="1"/>
</dbReference>
<comment type="caution">
    <text evidence="4">The sequence shown here is derived from an EMBL/GenBank/DDBJ whole genome shotgun (WGS) entry which is preliminary data.</text>
</comment>
<dbReference type="InterPro" id="IPR000667">
    <property type="entry name" value="Peptidase_S13"/>
</dbReference>
<evidence type="ECO:0000313" key="6">
    <source>
        <dbReference type="Proteomes" id="UP001259340"/>
    </source>
</evidence>
<dbReference type="AlphaFoldDB" id="A0AAW8NPQ1"/>
<evidence type="ECO:0000313" key="7">
    <source>
        <dbReference type="Proteomes" id="UP001271263"/>
    </source>
</evidence>
<evidence type="ECO:0000256" key="3">
    <source>
        <dbReference type="SAM" id="SignalP"/>
    </source>
</evidence>
<reference evidence="4" key="2">
    <citation type="submission" date="2022-11" db="EMBL/GenBank/DDBJ databases">
        <title>Prophages regulate Shewanella fidelis motility and biofilm formation: implications for gut colonization dynamics in Ciona robusta.</title>
        <authorList>
            <person name="Natarajan O."/>
            <person name="Gibboney S.L."/>
            <person name="Young M.N."/>
            <person name="Lim S.J."/>
            <person name="Pluta N."/>
            <person name="Atkinson C.G.F."/>
            <person name="Leigh B.A."/>
            <person name="Liberti A."/>
            <person name="Kees E."/>
            <person name="Breitbart M."/>
            <person name="Gralnick J."/>
            <person name="Dishaw L.J."/>
        </authorList>
    </citation>
    <scope>NUCLEOTIDE SEQUENCE</scope>
    <source>
        <strain evidence="4">3313</strain>
    </source>
</reference>
<organism evidence="4 6">
    <name type="scientific">Shewanella fidelis</name>
    <dbReference type="NCBI Taxonomy" id="173509"/>
    <lineage>
        <taxon>Bacteria</taxon>
        <taxon>Pseudomonadati</taxon>
        <taxon>Pseudomonadota</taxon>
        <taxon>Gammaproteobacteria</taxon>
        <taxon>Alteromonadales</taxon>
        <taxon>Shewanellaceae</taxon>
        <taxon>Shewanella</taxon>
    </lineage>
</organism>
<name>A0AAW8NPQ1_9GAMM</name>
<dbReference type="EMBL" id="JAPMLE010000001">
    <property type="protein sequence ID" value="MDR8523774.1"/>
    <property type="molecule type" value="Genomic_DNA"/>
</dbReference>
<dbReference type="SUPFAM" id="SSF56601">
    <property type="entry name" value="beta-lactamase/transpeptidase-like"/>
    <property type="match status" value="1"/>
</dbReference>
<evidence type="ECO:0000256" key="2">
    <source>
        <dbReference type="ARBA" id="ARBA00022801"/>
    </source>
</evidence>
<dbReference type="Pfam" id="PF02113">
    <property type="entry name" value="Peptidase_S13"/>
    <property type="match status" value="1"/>
</dbReference>
<protein>
    <submittedName>
        <fullName evidence="4">D-alanyl-D-alanine carboxypeptidase/D-alanyl-D-alanine-endopeptidase</fullName>
        <ecNumber evidence="4">3.4.16.4</ecNumber>
    </submittedName>
</protein>
<reference evidence="5 7" key="1">
    <citation type="journal article" date="2022" name="bioRxiv">
        <title>Prophages regulate Shewanella fidelis 3313 motility and biofilm formation: implications for gut colonization dynamics in Ciona robusta.</title>
        <authorList>
            <person name="Natarajan O."/>
            <person name="Gibboney S.L."/>
            <person name="Young M.N."/>
            <person name="Lim S.J."/>
            <person name="Pluta N."/>
            <person name="Atkinson C.G."/>
            <person name="Leigh B.A."/>
            <person name="Liberti A."/>
            <person name="Kees E.D."/>
            <person name="Breitbart M."/>
            <person name="Gralnick J.A."/>
            <person name="Dishaw L.J."/>
        </authorList>
    </citation>
    <scope>NUCLEOTIDE SEQUENCE [LARGE SCALE GENOMIC DNA]</scope>
    <source>
        <strain evidence="5 7">JG4066</strain>
    </source>
</reference>